<evidence type="ECO:0008006" key="4">
    <source>
        <dbReference type="Google" id="ProtNLM"/>
    </source>
</evidence>
<sequence>MNRIQSPARYTGRIALGLLILHLWLTSSNGVEQVDDLLACRTQPGLCSHKVHTYIHIITCIQAYMYTYLPHTTHLPIPPPYIHRVKPIPLNMNKHLLVLEQVYFLP</sequence>
<feature type="chain" id="PRO_5016235129" description="Secreted protein" evidence="1">
    <location>
        <begin position="31"/>
        <end position="106"/>
    </location>
</feature>
<accession>A0A319EFB8</accession>
<protein>
    <recommendedName>
        <fullName evidence="4">Secreted protein</fullName>
    </recommendedName>
</protein>
<evidence type="ECO:0000256" key="1">
    <source>
        <dbReference type="SAM" id="SignalP"/>
    </source>
</evidence>
<organism evidence="2 3">
    <name type="scientific">Aspergillus ellipticus CBS 707.79</name>
    <dbReference type="NCBI Taxonomy" id="1448320"/>
    <lineage>
        <taxon>Eukaryota</taxon>
        <taxon>Fungi</taxon>
        <taxon>Dikarya</taxon>
        <taxon>Ascomycota</taxon>
        <taxon>Pezizomycotina</taxon>
        <taxon>Eurotiomycetes</taxon>
        <taxon>Eurotiomycetidae</taxon>
        <taxon>Eurotiales</taxon>
        <taxon>Aspergillaceae</taxon>
        <taxon>Aspergillus</taxon>
        <taxon>Aspergillus subgen. Circumdati</taxon>
    </lineage>
</organism>
<dbReference type="Proteomes" id="UP000247810">
    <property type="component" value="Unassembled WGS sequence"/>
</dbReference>
<dbReference type="EMBL" id="KZ826015">
    <property type="protein sequence ID" value="PYH89722.1"/>
    <property type="molecule type" value="Genomic_DNA"/>
</dbReference>
<feature type="signal peptide" evidence="1">
    <location>
        <begin position="1"/>
        <end position="30"/>
    </location>
</feature>
<evidence type="ECO:0000313" key="3">
    <source>
        <dbReference type="Proteomes" id="UP000247810"/>
    </source>
</evidence>
<gene>
    <name evidence="2" type="ORF">BO71DRAFT_100989</name>
</gene>
<reference evidence="2 3" key="1">
    <citation type="submission" date="2018-02" db="EMBL/GenBank/DDBJ databases">
        <title>The genomes of Aspergillus section Nigri reveals drivers in fungal speciation.</title>
        <authorList>
            <consortium name="DOE Joint Genome Institute"/>
            <person name="Vesth T.C."/>
            <person name="Nybo J."/>
            <person name="Theobald S."/>
            <person name="Brandl J."/>
            <person name="Frisvad J.C."/>
            <person name="Nielsen K.F."/>
            <person name="Lyhne E.K."/>
            <person name="Kogle M.E."/>
            <person name="Kuo A."/>
            <person name="Riley R."/>
            <person name="Clum A."/>
            <person name="Nolan M."/>
            <person name="Lipzen A."/>
            <person name="Salamov A."/>
            <person name="Henrissat B."/>
            <person name="Wiebenga A."/>
            <person name="De vries R.P."/>
            <person name="Grigoriev I.V."/>
            <person name="Mortensen U.H."/>
            <person name="Andersen M.R."/>
            <person name="Baker S.E."/>
        </authorList>
    </citation>
    <scope>NUCLEOTIDE SEQUENCE [LARGE SCALE GENOMIC DNA]</scope>
    <source>
        <strain evidence="2 3">CBS 707.79</strain>
    </source>
</reference>
<keyword evidence="3" id="KW-1185">Reference proteome</keyword>
<keyword evidence="1" id="KW-0732">Signal</keyword>
<evidence type="ECO:0000313" key="2">
    <source>
        <dbReference type="EMBL" id="PYH89722.1"/>
    </source>
</evidence>
<proteinExistence type="predicted"/>
<dbReference type="VEuPathDB" id="FungiDB:BO71DRAFT_100989"/>
<name>A0A319EFB8_9EURO</name>
<dbReference type="AlphaFoldDB" id="A0A319EFB8"/>